<proteinExistence type="inferred from homology"/>
<keyword evidence="4 11" id="KW-0963">Cytoplasm</keyword>
<dbReference type="SUPFAM" id="SSF47323">
    <property type="entry name" value="Anticodon-binding domain of a subclass of class I aminoacyl-tRNA synthetases"/>
    <property type="match status" value="1"/>
</dbReference>
<feature type="short sequence motif" description="'HIGH' region" evidence="11">
    <location>
        <begin position="136"/>
        <end position="146"/>
    </location>
</feature>
<dbReference type="EC" id="6.1.1.19" evidence="11"/>
<evidence type="ECO:0000259" key="13">
    <source>
        <dbReference type="SMART" id="SM00836"/>
    </source>
</evidence>
<dbReference type="PANTHER" id="PTHR11956">
    <property type="entry name" value="ARGINYL-TRNA SYNTHETASE"/>
    <property type="match status" value="1"/>
</dbReference>
<keyword evidence="7 11" id="KW-0067">ATP-binding</keyword>
<comment type="caution">
    <text evidence="15">The sequence shown here is derived from an EMBL/GenBank/DDBJ whole genome shotgun (WGS) entry which is preliminary data.</text>
</comment>
<evidence type="ECO:0000313" key="16">
    <source>
        <dbReference type="Proteomes" id="UP000824205"/>
    </source>
</evidence>
<evidence type="ECO:0000256" key="12">
    <source>
        <dbReference type="RuleBase" id="RU363038"/>
    </source>
</evidence>
<reference evidence="15" key="1">
    <citation type="journal article" date="2021" name="PeerJ">
        <title>Extensive microbial diversity within the chicken gut microbiome revealed by metagenomics and culture.</title>
        <authorList>
            <person name="Gilroy R."/>
            <person name="Ravi A."/>
            <person name="Getino M."/>
            <person name="Pursley I."/>
            <person name="Horton D.L."/>
            <person name="Alikhan N.F."/>
            <person name="Baker D."/>
            <person name="Gharbi K."/>
            <person name="Hall N."/>
            <person name="Watson M."/>
            <person name="Adriaenssens E.M."/>
            <person name="Foster-Nyarko E."/>
            <person name="Jarju S."/>
            <person name="Secka A."/>
            <person name="Antonio M."/>
            <person name="Oren A."/>
            <person name="Chaudhuri R.R."/>
            <person name="La Ragione R."/>
            <person name="Hildebrand F."/>
            <person name="Pallen M.J."/>
        </authorList>
    </citation>
    <scope>NUCLEOTIDE SEQUENCE</scope>
    <source>
        <strain evidence="15">421</strain>
    </source>
</reference>
<comment type="similarity">
    <text evidence="2 11 12">Belongs to the class-I aminoacyl-tRNA synthetase family.</text>
</comment>
<dbReference type="GO" id="GO:0006420">
    <property type="term" value="P:arginyl-tRNA aminoacylation"/>
    <property type="evidence" value="ECO:0007669"/>
    <property type="project" value="UniProtKB-UniRule"/>
</dbReference>
<keyword evidence="6 11" id="KW-0547">Nucleotide-binding</keyword>
<dbReference type="Proteomes" id="UP000824205">
    <property type="component" value="Unassembled WGS sequence"/>
</dbReference>
<keyword evidence="8 11" id="KW-0648">Protein biosynthesis</keyword>
<gene>
    <name evidence="11" type="primary">argS</name>
    <name evidence="15" type="ORF">IAA48_00305</name>
</gene>
<dbReference type="InterPro" id="IPR005148">
    <property type="entry name" value="Arg-tRNA-synth_N"/>
</dbReference>
<evidence type="ECO:0000256" key="6">
    <source>
        <dbReference type="ARBA" id="ARBA00022741"/>
    </source>
</evidence>
<evidence type="ECO:0000313" key="15">
    <source>
        <dbReference type="EMBL" id="HIW84916.1"/>
    </source>
</evidence>
<dbReference type="EMBL" id="DXGE01000001">
    <property type="protein sequence ID" value="HIW84916.1"/>
    <property type="molecule type" value="Genomic_DNA"/>
</dbReference>
<dbReference type="Pfam" id="PF03485">
    <property type="entry name" value="Arg_tRNA_synt_N"/>
    <property type="match status" value="1"/>
</dbReference>
<dbReference type="Gene3D" id="1.10.730.10">
    <property type="entry name" value="Isoleucyl-tRNA Synthetase, Domain 1"/>
    <property type="match status" value="1"/>
</dbReference>
<evidence type="ECO:0000256" key="2">
    <source>
        <dbReference type="ARBA" id="ARBA00005594"/>
    </source>
</evidence>
<dbReference type="PROSITE" id="PS00178">
    <property type="entry name" value="AA_TRNA_LIGASE_I"/>
    <property type="match status" value="1"/>
</dbReference>
<name>A0A9D1UFQ1_9FIRM</name>
<comment type="catalytic activity">
    <reaction evidence="10 11">
        <text>tRNA(Arg) + L-arginine + ATP = L-arginyl-tRNA(Arg) + AMP + diphosphate</text>
        <dbReference type="Rhea" id="RHEA:20301"/>
        <dbReference type="Rhea" id="RHEA-COMP:9658"/>
        <dbReference type="Rhea" id="RHEA-COMP:9673"/>
        <dbReference type="ChEBI" id="CHEBI:30616"/>
        <dbReference type="ChEBI" id="CHEBI:32682"/>
        <dbReference type="ChEBI" id="CHEBI:33019"/>
        <dbReference type="ChEBI" id="CHEBI:78442"/>
        <dbReference type="ChEBI" id="CHEBI:78513"/>
        <dbReference type="ChEBI" id="CHEBI:456215"/>
        <dbReference type="EC" id="6.1.1.19"/>
    </reaction>
</comment>
<evidence type="ECO:0000256" key="4">
    <source>
        <dbReference type="ARBA" id="ARBA00022490"/>
    </source>
</evidence>
<dbReference type="InterPro" id="IPR035684">
    <property type="entry name" value="ArgRS_core"/>
</dbReference>
<evidence type="ECO:0000256" key="10">
    <source>
        <dbReference type="ARBA" id="ARBA00049339"/>
    </source>
</evidence>
<dbReference type="Pfam" id="PF00750">
    <property type="entry name" value="tRNA-synt_1d"/>
    <property type="match status" value="1"/>
</dbReference>
<organism evidence="15 16">
    <name type="scientific">Candidatus Eubacterium faecipullorum</name>
    <dbReference type="NCBI Taxonomy" id="2838571"/>
    <lineage>
        <taxon>Bacteria</taxon>
        <taxon>Bacillati</taxon>
        <taxon>Bacillota</taxon>
        <taxon>Clostridia</taxon>
        <taxon>Eubacteriales</taxon>
        <taxon>Eubacteriaceae</taxon>
        <taxon>Eubacterium</taxon>
    </lineage>
</organism>
<dbReference type="SMART" id="SM01016">
    <property type="entry name" value="Arg_tRNA_synt_N"/>
    <property type="match status" value="1"/>
</dbReference>
<dbReference type="FunFam" id="1.10.730.10:FF:000008">
    <property type="entry name" value="Arginine--tRNA ligase"/>
    <property type="match status" value="1"/>
</dbReference>
<dbReference type="Gene3D" id="3.30.1360.70">
    <property type="entry name" value="Arginyl tRNA synthetase N-terminal domain"/>
    <property type="match status" value="1"/>
</dbReference>
<feature type="domain" description="DALR anticodon binding" evidence="13">
    <location>
        <begin position="442"/>
        <end position="562"/>
    </location>
</feature>
<dbReference type="PRINTS" id="PR01038">
    <property type="entry name" value="TRNASYNTHARG"/>
</dbReference>
<keyword evidence="9 11" id="KW-0030">Aminoacyl-tRNA synthetase</keyword>
<dbReference type="PANTHER" id="PTHR11956:SF5">
    <property type="entry name" value="ARGININE--TRNA LIGASE, CYTOPLASMIC"/>
    <property type="match status" value="1"/>
</dbReference>
<dbReference type="InterPro" id="IPR001278">
    <property type="entry name" value="Arg-tRNA-ligase"/>
</dbReference>
<accession>A0A9D1UFQ1</accession>
<dbReference type="GO" id="GO:0005524">
    <property type="term" value="F:ATP binding"/>
    <property type="evidence" value="ECO:0007669"/>
    <property type="project" value="UniProtKB-UniRule"/>
</dbReference>
<comment type="subcellular location">
    <subcellularLocation>
        <location evidence="1 11">Cytoplasm</location>
    </subcellularLocation>
</comment>
<dbReference type="AlphaFoldDB" id="A0A9D1UFQ1"/>
<evidence type="ECO:0000256" key="5">
    <source>
        <dbReference type="ARBA" id="ARBA00022598"/>
    </source>
</evidence>
<evidence type="ECO:0000256" key="11">
    <source>
        <dbReference type="HAMAP-Rule" id="MF_00123"/>
    </source>
</evidence>
<feature type="domain" description="Arginyl tRNA synthetase N-terminal" evidence="14">
    <location>
        <begin position="10"/>
        <end position="99"/>
    </location>
</feature>
<dbReference type="SMART" id="SM00836">
    <property type="entry name" value="DALR_1"/>
    <property type="match status" value="1"/>
</dbReference>
<keyword evidence="5 11" id="KW-0436">Ligase</keyword>
<evidence type="ECO:0000256" key="7">
    <source>
        <dbReference type="ARBA" id="ARBA00022840"/>
    </source>
</evidence>
<dbReference type="Pfam" id="PF05746">
    <property type="entry name" value="DALR_1"/>
    <property type="match status" value="1"/>
</dbReference>
<dbReference type="Gene3D" id="3.40.50.620">
    <property type="entry name" value="HUPs"/>
    <property type="match status" value="1"/>
</dbReference>
<dbReference type="GO" id="GO:0004814">
    <property type="term" value="F:arginine-tRNA ligase activity"/>
    <property type="evidence" value="ECO:0007669"/>
    <property type="project" value="UniProtKB-UniRule"/>
</dbReference>
<evidence type="ECO:0000256" key="9">
    <source>
        <dbReference type="ARBA" id="ARBA00023146"/>
    </source>
</evidence>
<dbReference type="NCBIfam" id="TIGR00456">
    <property type="entry name" value="argS"/>
    <property type="match status" value="1"/>
</dbReference>
<evidence type="ECO:0000256" key="3">
    <source>
        <dbReference type="ARBA" id="ARBA00011245"/>
    </source>
</evidence>
<sequence length="562" mass="62862">MSIIVKETQKELRTKIIDALGRAVANGELPAEPIPDFNIEKPANSKNGDFSANVALAGAKAFRCAPRKIAQSVADNLDLAGTLFDRCEIAGPGFLNFYLSQRYYTEIVKDVLAKGENYGKSDFGTGKKVLVEFVSANPTGPMHIGNARGGAIGDCLSAVLEWAGYDVSREFYVNDAGNQIEKFATSLEVRYLQLYKDGVELPEDAYKGADIIEHAKNFAAEYGDKYVDAESKERRDALVAYALPKNIEGLENDLLQYRIKYDNWFRESTLHNDGSVQKIIEKFKELGVTYEQDGALWFKASEFGNDKDVVLVRANGIPTYIVPDIAYHYNKFVTRGFDKAVDVLGADHHGYVPRMKAALTALGLDADRLDCVIMQMVRLVRNGETIKLSKRSGKAITLNTLLEEIPIDAARFFFNLREPNSHFDFDLDLAAQKTNQNPVYYVQYAHARICSILKKAEADGIKLRTPTDDELDMLDSEEEKELIRHLSSLTDEIVTAAKAYDPAKITHFVIELATLFHKFYNARRVIAEDEGLMQARLYLCLAVKETIKNILGMLKISAPETM</sequence>
<dbReference type="InterPro" id="IPR009080">
    <property type="entry name" value="tRNAsynth_Ia_anticodon-bd"/>
</dbReference>
<dbReference type="InterPro" id="IPR014729">
    <property type="entry name" value="Rossmann-like_a/b/a_fold"/>
</dbReference>
<dbReference type="SUPFAM" id="SSF55190">
    <property type="entry name" value="Arginyl-tRNA synthetase (ArgRS), N-terminal 'additional' domain"/>
    <property type="match status" value="1"/>
</dbReference>
<dbReference type="FunFam" id="3.30.1360.70:FF:000003">
    <property type="entry name" value="Arginine--tRNA ligase"/>
    <property type="match status" value="1"/>
</dbReference>
<dbReference type="InterPro" id="IPR001412">
    <property type="entry name" value="aa-tRNA-synth_I_CS"/>
</dbReference>
<evidence type="ECO:0000259" key="14">
    <source>
        <dbReference type="SMART" id="SM01016"/>
    </source>
</evidence>
<dbReference type="InterPro" id="IPR008909">
    <property type="entry name" value="DALR_anticod-bd"/>
</dbReference>
<protein>
    <recommendedName>
        <fullName evidence="11">Arginine--tRNA ligase</fullName>
        <ecNumber evidence="11">6.1.1.19</ecNumber>
    </recommendedName>
    <alternativeName>
        <fullName evidence="11">Arginyl-tRNA synthetase</fullName>
        <shortName evidence="11">ArgRS</shortName>
    </alternativeName>
</protein>
<dbReference type="InterPro" id="IPR036695">
    <property type="entry name" value="Arg-tRNA-synth_N_sf"/>
</dbReference>
<dbReference type="FunFam" id="3.40.50.620:FF:000062">
    <property type="entry name" value="Arginine--tRNA ligase"/>
    <property type="match status" value="1"/>
</dbReference>
<dbReference type="HAMAP" id="MF_00123">
    <property type="entry name" value="Arg_tRNA_synth"/>
    <property type="match status" value="1"/>
</dbReference>
<evidence type="ECO:0000256" key="1">
    <source>
        <dbReference type="ARBA" id="ARBA00004496"/>
    </source>
</evidence>
<reference evidence="15" key="2">
    <citation type="submission" date="2021-04" db="EMBL/GenBank/DDBJ databases">
        <authorList>
            <person name="Gilroy R."/>
        </authorList>
    </citation>
    <scope>NUCLEOTIDE SEQUENCE</scope>
    <source>
        <strain evidence="15">421</strain>
    </source>
</reference>
<evidence type="ECO:0000256" key="8">
    <source>
        <dbReference type="ARBA" id="ARBA00022917"/>
    </source>
</evidence>
<dbReference type="GO" id="GO:0005737">
    <property type="term" value="C:cytoplasm"/>
    <property type="evidence" value="ECO:0007669"/>
    <property type="project" value="UniProtKB-SubCell"/>
</dbReference>
<dbReference type="SUPFAM" id="SSF52374">
    <property type="entry name" value="Nucleotidylyl transferase"/>
    <property type="match status" value="1"/>
</dbReference>
<comment type="subunit">
    <text evidence="3 11">Monomer.</text>
</comment>
<dbReference type="CDD" id="cd00671">
    <property type="entry name" value="ArgRS_core"/>
    <property type="match status" value="1"/>
</dbReference>